<dbReference type="InterPro" id="IPR035616">
    <property type="entry name" value="MvaT_DBD"/>
</dbReference>
<reference evidence="4" key="2">
    <citation type="submission" date="2020-09" db="EMBL/GenBank/DDBJ databases">
        <authorList>
            <person name="Sun Q."/>
            <person name="Kim S."/>
        </authorList>
    </citation>
    <scope>NUCLEOTIDE SEQUENCE</scope>
    <source>
        <strain evidence="4">KCTC 22169</strain>
    </source>
</reference>
<sequence>MIDQDLDQKIKEHEAKIEELRQQKEAQAKRMEGFEKYDDQIRDLFDEYGISEYDVFTMRAGAIVEWIKAQGKKSDKPEFYEELQTYFARVNGAKSGKRKGKSAKASSGPKLAIGWYEHPQTGERIEKKRRNPKTLDQWVEEFGAEEVQNWLVREEETAEA</sequence>
<dbReference type="RefSeq" id="WP_189611206.1">
    <property type="nucleotide sequence ID" value="NZ_BMXR01000009.1"/>
</dbReference>
<dbReference type="AlphaFoldDB" id="A0A918KKU0"/>
<feature type="coiled-coil region" evidence="1">
    <location>
        <begin position="3"/>
        <end position="37"/>
    </location>
</feature>
<gene>
    <name evidence="4" type="ORF">GCM10007392_35750</name>
</gene>
<feature type="domain" description="MvaT DNA-binding" evidence="3">
    <location>
        <begin position="116"/>
        <end position="150"/>
    </location>
</feature>
<proteinExistence type="predicted"/>
<organism evidence="4 5">
    <name type="scientific">Saccharospirillum salsuginis</name>
    <dbReference type="NCBI Taxonomy" id="418750"/>
    <lineage>
        <taxon>Bacteria</taxon>
        <taxon>Pseudomonadati</taxon>
        <taxon>Pseudomonadota</taxon>
        <taxon>Gammaproteobacteria</taxon>
        <taxon>Oceanospirillales</taxon>
        <taxon>Saccharospirillaceae</taxon>
        <taxon>Saccharospirillum</taxon>
    </lineage>
</organism>
<keyword evidence="1" id="KW-0175">Coiled coil</keyword>
<dbReference type="Pfam" id="PF22055">
    <property type="entry name" value="MvaT_DBD"/>
    <property type="match status" value="1"/>
</dbReference>
<reference evidence="4" key="1">
    <citation type="journal article" date="2014" name="Int. J. Syst. Evol. Microbiol.">
        <title>Complete genome sequence of Corynebacterium casei LMG S-19264T (=DSM 44701T), isolated from a smear-ripened cheese.</title>
        <authorList>
            <consortium name="US DOE Joint Genome Institute (JGI-PGF)"/>
            <person name="Walter F."/>
            <person name="Albersmeier A."/>
            <person name="Kalinowski J."/>
            <person name="Ruckert C."/>
        </authorList>
    </citation>
    <scope>NUCLEOTIDE SEQUENCE</scope>
    <source>
        <strain evidence="4">KCTC 22169</strain>
    </source>
</reference>
<comment type="caution">
    <text evidence="4">The sequence shown here is derived from an EMBL/GenBank/DDBJ whole genome shotgun (WGS) entry which is preliminary data.</text>
</comment>
<dbReference type="EMBL" id="BMXR01000009">
    <property type="protein sequence ID" value="GGX64759.1"/>
    <property type="molecule type" value="Genomic_DNA"/>
</dbReference>
<evidence type="ECO:0000313" key="4">
    <source>
        <dbReference type="EMBL" id="GGX64759.1"/>
    </source>
</evidence>
<dbReference type="Proteomes" id="UP000626148">
    <property type="component" value="Unassembled WGS sequence"/>
</dbReference>
<accession>A0A918KKU0</accession>
<keyword evidence="5" id="KW-1185">Reference proteome</keyword>
<evidence type="ECO:0000313" key="5">
    <source>
        <dbReference type="Proteomes" id="UP000626148"/>
    </source>
</evidence>
<evidence type="ECO:0000256" key="2">
    <source>
        <dbReference type="SAM" id="MobiDB-lite"/>
    </source>
</evidence>
<evidence type="ECO:0000259" key="3">
    <source>
        <dbReference type="Pfam" id="PF22055"/>
    </source>
</evidence>
<feature type="compositionally biased region" description="Low complexity" evidence="2">
    <location>
        <begin position="103"/>
        <end position="112"/>
    </location>
</feature>
<name>A0A918KKU0_9GAMM</name>
<evidence type="ECO:0000256" key="1">
    <source>
        <dbReference type="SAM" id="Coils"/>
    </source>
</evidence>
<feature type="region of interest" description="Disordered" evidence="2">
    <location>
        <begin position="95"/>
        <end position="117"/>
    </location>
</feature>
<protein>
    <recommendedName>
        <fullName evidence="3">MvaT DNA-binding domain-containing protein</fullName>
    </recommendedName>
</protein>